<dbReference type="EMBL" id="CAXAMM010008247">
    <property type="protein sequence ID" value="CAK9016853.1"/>
    <property type="molecule type" value="Genomic_DNA"/>
</dbReference>
<evidence type="ECO:0000313" key="4">
    <source>
        <dbReference type="Proteomes" id="UP001642464"/>
    </source>
</evidence>
<sequence>MPTRHVPVPRQAPVRARPISGKPTVQRSQIWTTTSSQFYHDWRPTEEHSAFPAGAGSARALQNTKADAVSTPSTTKTNKVCLPIVQMMRNGHQGHEGPRASTRTSRRSPGVNNSSGGGNRCRDSGSS</sequence>
<gene>
    <name evidence="2" type="ORF">SCF082_LOCUS13370</name>
    <name evidence="3" type="ORF">SCF082_LOCUS13560</name>
</gene>
<proteinExistence type="predicted"/>
<dbReference type="Proteomes" id="UP001642464">
    <property type="component" value="Unassembled WGS sequence"/>
</dbReference>
<evidence type="ECO:0000313" key="2">
    <source>
        <dbReference type="EMBL" id="CAK9016853.1"/>
    </source>
</evidence>
<keyword evidence="4" id="KW-1185">Reference proteome</keyword>
<feature type="region of interest" description="Disordered" evidence="1">
    <location>
        <begin position="47"/>
        <end position="127"/>
    </location>
</feature>
<name>A0ABP0JS37_9DINO</name>
<evidence type="ECO:0000313" key="3">
    <source>
        <dbReference type="EMBL" id="CAK9017265.1"/>
    </source>
</evidence>
<feature type="compositionally biased region" description="Low complexity" evidence="1">
    <location>
        <begin position="101"/>
        <end position="114"/>
    </location>
</feature>
<dbReference type="EMBL" id="CAXAMM010008424">
    <property type="protein sequence ID" value="CAK9017265.1"/>
    <property type="molecule type" value="Genomic_DNA"/>
</dbReference>
<feature type="compositionally biased region" description="Polar residues" evidence="1">
    <location>
        <begin position="60"/>
        <end position="78"/>
    </location>
</feature>
<evidence type="ECO:0000256" key="1">
    <source>
        <dbReference type="SAM" id="MobiDB-lite"/>
    </source>
</evidence>
<accession>A0ABP0JS37</accession>
<comment type="caution">
    <text evidence="3">The sequence shown here is derived from an EMBL/GenBank/DDBJ whole genome shotgun (WGS) entry which is preliminary data.</text>
</comment>
<organism evidence="3 4">
    <name type="scientific">Durusdinium trenchii</name>
    <dbReference type="NCBI Taxonomy" id="1381693"/>
    <lineage>
        <taxon>Eukaryota</taxon>
        <taxon>Sar</taxon>
        <taxon>Alveolata</taxon>
        <taxon>Dinophyceae</taxon>
        <taxon>Suessiales</taxon>
        <taxon>Symbiodiniaceae</taxon>
        <taxon>Durusdinium</taxon>
    </lineage>
</organism>
<reference evidence="3 4" key="1">
    <citation type="submission" date="2024-02" db="EMBL/GenBank/DDBJ databases">
        <authorList>
            <person name="Chen Y."/>
            <person name="Shah S."/>
            <person name="Dougan E. K."/>
            <person name="Thang M."/>
            <person name="Chan C."/>
        </authorList>
    </citation>
    <scope>NUCLEOTIDE SEQUENCE [LARGE SCALE GENOMIC DNA]</scope>
</reference>
<protein>
    <submittedName>
        <fullName evidence="3">Uncharacterized protein</fullName>
    </submittedName>
</protein>